<evidence type="ECO:0000313" key="3">
    <source>
        <dbReference type="Proteomes" id="UP000435877"/>
    </source>
</evidence>
<keyword evidence="3" id="KW-1185">Reference proteome</keyword>
<reference evidence="3 4" key="1">
    <citation type="submission" date="2019-11" db="EMBL/GenBank/DDBJ databases">
        <authorList>
            <person name="Holert J."/>
        </authorList>
    </citation>
    <scope>NUCLEOTIDE SEQUENCE [LARGE SCALE GENOMIC DNA]</scope>
    <source>
        <strain evidence="2">BC3_2A</strain>
        <strain evidence="1">SB11_1A</strain>
    </source>
</reference>
<dbReference type="OrthoDB" id="5724550at2"/>
<dbReference type="AlphaFoldDB" id="A0A5S9N7A1"/>
<dbReference type="RefSeq" id="WP_159267162.1">
    <property type="nucleotide sequence ID" value="NZ_CACSIK010000001.1"/>
</dbReference>
<accession>A0A5S9N7A1</accession>
<dbReference type="Proteomes" id="UP000439591">
    <property type="component" value="Unassembled WGS sequence"/>
</dbReference>
<dbReference type="EMBL" id="CACSIM010000001">
    <property type="protein sequence ID" value="CAA0083922.1"/>
    <property type="molecule type" value="Genomic_DNA"/>
</dbReference>
<evidence type="ECO:0000313" key="1">
    <source>
        <dbReference type="EMBL" id="CAA0082868.1"/>
    </source>
</evidence>
<dbReference type="EMBL" id="CACSIK010000001">
    <property type="protein sequence ID" value="CAA0082868.1"/>
    <property type="molecule type" value="Genomic_DNA"/>
</dbReference>
<name>A0A5S9N7A1_9GAMM</name>
<proteinExistence type="predicted"/>
<protein>
    <submittedName>
        <fullName evidence="2">Uncharacterized protein</fullName>
    </submittedName>
</protein>
<dbReference type="Proteomes" id="UP000435877">
    <property type="component" value="Unassembled WGS sequence"/>
</dbReference>
<evidence type="ECO:0000313" key="2">
    <source>
        <dbReference type="EMBL" id="CAA0083922.1"/>
    </source>
</evidence>
<organism evidence="2 4">
    <name type="scientific">Zhongshania aliphaticivorans</name>
    <dbReference type="NCBI Taxonomy" id="1470434"/>
    <lineage>
        <taxon>Bacteria</taxon>
        <taxon>Pseudomonadati</taxon>
        <taxon>Pseudomonadota</taxon>
        <taxon>Gammaproteobacteria</taxon>
        <taxon>Cellvibrionales</taxon>
        <taxon>Spongiibacteraceae</taxon>
        <taxon>Zhongshania</taxon>
    </lineage>
</organism>
<evidence type="ECO:0000313" key="4">
    <source>
        <dbReference type="Proteomes" id="UP000439591"/>
    </source>
</evidence>
<gene>
    <name evidence="1" type="ORF">IHBHHGIJ_00472</name>
    <name evidence="2" type="ORF">KFEGEMFD_00678</name>
</gene>
<sequence length="278" mass="31196">MRTAIKVISISVLWLVVLNVKAGDWVLIDDFEASEKFANWSLADPDNQTRPRVERPQVTEIRVEHSSENHYLIKKPAAEGVVGNRKALSSLALPLPVKVGETYTFYTRINVEYFPNNHSFGLSNKTTAEIVELNYNAFEPMIRITDKAESDGTINSGALMVSKGFKQYAPIVDPTADKNADRMQTDTWYELWYVVNNAPADEGGQRFDLYIRGGEFAQQQKVFSSGDFRMAREEPLISFMAICNTGPVDEPYGNGGVRYDDIYMTVGLVLHAPIDNAQ</sequence>